<feature type="compositionally biased region" description="Low complexity" evidence="1">
    <location>
        <begin position="112"/>
        <end position="148"/>
    </location>
</feature>
<dbReference type="EMBL" id="QPFP01000026">
    <property type="protein sequence ID" value="TEB29649.1"/>
    <property type="molecule type" value="Genomic_DNA"/>
</dbReference>
<accession>A0A4Y7T7W4</accession>
<evidence type="ECO:0000313" key="2">
    <source>
        <dbReference type="EMBL" id="TEB29649.1"/>
    </source>
</evidence>
<reference evidence="2 3" key="1">
    <citation type="journal article" date="2019" name="Nat. Ecol. Evol.">
        <title>Megaphylogeny resolves global patterns of mushroom evolution.</title>
        <authorList>
            <person name="Varga T."/>
            <person name="Krizsan K."/>
            <person name="Foldi C."/>
            <person name="Dima B."/>
            <person name="Sanchez-Garcia M."/>
            <person name="Sanchez-Ramirez S."/>
            <person name="Szollosi G.J."/>
            <person name="Szarkandi J.G."/>
            <person name="Papp V."/>
            <person name="Albert L."/>
            <person name="Andreopoulos W."/>
            <person name="Angelini C."/>
            <person name="Antonin V."/>
            <person name="Barry K.W."/>
            <person name="Bougher N.L."/>
            <person name="Buchanan P."/>
            <person name="Buyck B."/>
            <person name="Bense V."/>
            <person name="Catcheside P."/>
            <person name="Chovatia M."/>
            <person name="Cooper J."/>
            <person name="Damon W."/>
            <person name="Desjardin D."/>
            <person name="Finy P."/>
            <person name="Geml J."/>
            <person name="Haridas S."/>
            <person name="Hughes K."/>
            <person name="Justo A."/>
            <person name="Karasinski D."/>
            <person name="Kautmanova I."/>
            <person name="Kiss B."/>
            <person name="Kocsube S."/>
            <person name="Kotiranta H."/>
            <person name="LaButti K.M."/>
            <person name="Lechner B.E."/>
            <person name="Liimatainen K."/>
            <person name="Lipzen A."/>
            <person name="Lukacs Z."/>
            <person name="Mihaltcheva S."/>
            <person name="Morgado L.N."/>
            <person name="Niskanen T."/>
            <person name="Noordeloos M.E."/>
            <person name="Ohm R.A."/>
            <person name="Ortiz-Santana B."/>
            <person name="Ovrebo C."/>
            <person name="Racz N."/>
            <person name="Riley R."/>
            <person name="Savchenko A."/>
            <person name="Shiryaev A."/>
            <person name="Soop K."/>
            <person name="Spirin V."/>
            <person name="Szebenyi C."/>
            <person name="Tomsovsky M."/>
            <person name="Tulloss R.E."/>
            <person name="Uehling J."/>
            <person name="Grigoriev I.V."/>
            <person name="Vagvolgyi C."/>
            <person name="Papp T."/>
            <person name="Martin F.M."/>
            <person name="Miettinen O."/>
            <person name="Hibbett D.S."/>
            <person name="Nagy L.G."/>
        </authorList>
    </citation>
    <scope>NUCLEOTIDE SEQUENCE [LARGE SCALE GENOMIC DNA]</scope>
    <source>
        <strain evidence="2 3">FP101781</strain>
    </source>
</reference>
<feature type="compositionally biased region" description="Low complexity" evidence="1">
    <location>
        <begin position="167"/>
        <end position="190"/>
    </location>
</feature>
<evidence type="ECO:0000313" key="3">
    <source>
        <dbReference type="Proteomes" id="UP000298030"/>
    </source>
</evidence>
<name>A0A4Y7T7W4_COPMI</name>
<feature type="region of interest" description="Disordered" evidence="1">
    <location>
        <begin position="90"/>
        <end position="190"/>
    </location>
</feature>
<feature type="compositionally biased region" description="Low complexity" evidence="1">
    <location>
        <begin position="247"/>
        <end position="275"/>
    </location>
</feature>
<evidence type="ECO:0000256" key="1">
    <source>
        <dbReference type="SAM" id="MobiDB-lite"/>
    </source>
</evidence>
<feature type="compositionally biased region" description="Polar residues" evidence="1">
    <location>
        <begin position="90"/>
        <end position="103"/>
    </location>
</feature>
<dbReference type="Proteomes" id="UP000298030">
    <property type="component" value="Unassembled WGS sequence"/>
</dbReference>
<keyword evidence="3" id="KW-1185">Reference proteome</keyword>
<protein>
    <submittedName>
        <fullName evidence="2">Uncharacterized protein</fullName>
    </submittedName>
</protein>
<dbReference type="AlphaFoldDB" id="A0A4Y7T7W4"/>
<feature type="region of interest" description="Disordered" evidence="1">
    <location>
        <begin position="229"/>
        <end position="280"/>
    </location>
</feature>
<proteinExistence type="predicted"/>
<organism evidence="2 3">
    <name type="scientific">Coprinellus micaceus</name>
    <name type="common">Glistening ink-cap mushroom</name>
    <name type="synonym">Coprinus micaceus</name>
    <dbReference type="NCBI Taxonomy" id="71717"/>
    <lineage>
        <taxon>Eukaryota</taxon>
        <taxon>Fungi</taxon>
        <taxon>Dikarya</taxon>
        <taxon>Basidiomycota</taxon>
        <taxon>Agaricomycotina</taxon>
        <taxon>Agaricomycetes</taxon>
        <taxon>Agaricomycetidae</taxon>
        <taxon>Agaricales</taxon>
        <taxon>Agaricineae</taxon>
        <taxon>Psathyrellaceae</taxon>
        <taxon>Coprinellus</taxon>
    </lineage>
</organism>
<dbReference type="STRING" id="71717.A0A4Y7T7W4"/>
<dbReference type="OrthoDB" id="2359117at2759"/>
<gene>
    <name evidence="2" type="ORF">FA13DRAFT_1734436</name>
</gene>
<feature type="region of interest" description="Disordered" evidence="1">
    <location>
        <begin position="304"/>
        <end position="331"/>
    </location>
</feature>
<sequence>MVATVTAIVSQAQDGDRKRKQSLERAKCHHLCRHLQMRLQYARLKVEYGWEKQTLNEVENLYFHHSYQRGPKQFQSNLVATIIQPDNASYLPASSTPQPSTLSYLAPAQGPTSTADRGAAASGSRSVNPYMSLTMNSTRSSSASSSNTPRQMLPPSITPTPTADGKSSPASSAVPPQASLPSPQSPQRQVLPQTAFQSPIALVSAPRPPQFSYTVFASGAVQRPLATTHQLQASSKNTPPPSPTPDTPSSYSKPNISGSTATSNTTTATSTTSSSQYYKPEPFNFGAMPTSGLTYEGFWSNHLSSSPRTNHLRSTTYGMLSTPATTPTPGP</sequence>
<feature type="compositionally biased region" description="Polar residues" evidence="1">
    <location>
        <begin position="304"/>
        <end position="325"/>
    </location>
</feature>
<comment type="caution">
    <text evidence="2">The sequence shown here is derived from an EMBL/GenBank/DDBJ whole genome shotgun (WGS) entry which is preliminary data.</text>
</comment>